<evidence type="ECO:0000313" key="2">
    <source>
        <dbReference type="EMBL" id="EIC20761.1"/>
    </source>
</evidence>
<accession>H8Z6P5</accession>
<feature type="region of interest" description="Disordered" evidence="1">
    <location>
        <begin position="1"/>
        <end position="29"/>
    </location>
</feature>
<protein>
    <recommendedName>
        <fullName evidence="4">DUF2934 domain-containing protein</fullName>
    </recommendedName>
</protein>
<evidence type="ECO:0000313" key="3">
    <source>
        <dbReference type="Proteomes" id="UP000002964"/>
    </source>
</evidence>
<reference evidence="3" key="1">
    <citation type="submission" date="2011-06" db="EMBL/GenBank/DDBJ databases">
        <authorList>
            <consortium name="US DOE Joint Genome Institute (JGI-PGF)"/>
            <person name="Lucas S."/>
            <person name="Han J."/>
            <person name="Lapidus A."/>
            <person name="Cheng J.-F."/>
            <person name="Goodwin L."/>
            <person name="Pitluck S."/>
            <person name="Peters L."/>
            <person name="Land M.L."/>
            <person name="Hauser L."/>
            <person name="Vogl K."/>
            <person name="Liu Z."/>
            <person name="Overmann J."/>
            <person name="Frigaard N.-U."/>
            <person name="Bryant D.A."/>
            <person name="Woyke T.J."/>
        </authorList>
    </citation>
    <scope>NUCLEOTIDE SEQUENCE [LARGE SCALE GENOMIC DNA]</scope>
    <source>
        <strain evidence="3">970</strain>
    </source>
</reference>
<gene>
    <name evidence="2" type="ORF">Thi970DRAFT_04417</name>
</gene>
<organism evidence="2 3">
    <name type="scientific">Thiorhodovibrio frisius</name>
    <dbReference type="NCBI Taxonomy" id="631362"/>
    <lineage>
        <taxon>Bacteria</taxon>
        <taxon>Pseudomonadati</taxon>
        <taxon>Pseudomonadota</taxon>
        <taxon>Gammaproteobacteria</taxon>
        <taxon>Chromatiales</taxon>
        <taxon>Chromatiaceae</taxon>
        <taxon>Thiorhodovibrio</taxon>
    </lineage>
</organism>
<sequence length="65" mass="7370">MTTTTTPKKRTSTTTANIDPPRYDRPAKDEKVAELAYLKAEQRGFETGHEMDDWLEAEAELAKVD</sequence>
<dbReference type="EMBL" id="JH603170">
    <property type="protein sequence ID" value="EIC20761.1"/>
    <property type="molecule type" value="Genomic_DNA"/>
</dbReference>
<dbReference type="Pfam" id="PF11154">
    <property type="entry name" value="DUF2934"/>
    <property type="match status" value="1"/>
</dbReference>
<keyword evidence="3" id="KW-1185">Reference proteome</keyword>
<reference evidence="2 3" key="2">
    <citation type="submission" date="2011-11" db="EMBL/GenBank/DDBJ databases">
        <authorList>
            <consortium name="US DOE Joint Genome Institute"/>
            <person name="Lucas S."/>
            <person name="Han J."/>
            <person name="Lapidus A."/>
            <person name="Cheng J.-F."/>
            <person name="Goodwin L."/>
            <person name="Pitluck S."/>
            <person name="Peters L."/>
            <person name="Ovchinnikova G."/>
            <person name="Zhang X."/>
            <person name="Detter J.C."/>
            <person name="Han C."/>
            <person name="Tapia R."/>
            <person name="Land M."/>
            <person name="Hauser L."/>
            <person name="Kyrpides N."/>
            <person name="Ivanova N."/>
            <person name="Pagani I."/>
            <person name="Vogl K."/>
            <person name="Liu Z."/>
            <person name="Overmann J."/>
            <person name="Frigaard N.-U."/>
            <person name="Bryant D."/>
            <person name="Woyke T."/>
        </authorList>
    </citation>
    <scope>NUCLEOTIDE SEQUENCE [LARGE SCALE GENOMIC DNA]</scope>
    <source>
        <strain evidence="2 3">970</strain>
    </source>
</reference>
<dbReference type="RefSeq" id="WP_009151164.1">
    <property type="nucleotide sequence ID" value="NZ_CP121471.1"/>
</dbReference>
<dbReference type="HOGENOM" id="CLU_2848475_0_0_6"/>
<dbReference type="AlphaFoldDB" id="H8Z6P5"/>
<proteinExistence type="predicted"/>
<dbReference type="InterPro" id="IPR021327">
    <property type="entry name" value="DUF2934"/>
</dbReference>
<name>H8Z6P5_9GAMM</name>
<evidence type="ECO:0008006" key="4">
    <source>
        <dbReference type="Google" id="ProtNLM"/>
    </source>
</evidence>
<evidence type="ECO:0000256" key="1">
    <source>
        <dbReference type="SAM" id="MobiDB-lite"/>
    </source>
</evidence>
<dbReference type="Proteomes" id="UP000002964">
    <property type="component" value="Unassembled WGS sequence"/>
</dbReference>
<dbReference type="OrthoDB" id="8538784at2"/>